<dbReference type="InterPro" id="IPR002881">
    <property type="entry name" value="DUF58"/>
</dbReference>
<accession>A0ABX0T0T6</accession>
<evidence type="ECO:0000259" key="1">
    <source>
        <dbReference type="Pfam" id="PF01882"/>
    </source>
</evidence>
<reference evidence="2 3" key="1">
    <citation type="submission" date="2020-03" db="EMBL/GenBank/DDBJ databases">
        <title>Sequencing the genomes of 1000 actinobacteria strains.</title>
        <authorList>
            <person name="Klenk H.-P."/>
        </authorList>
    </citation>
    <scope>NUCLEOTIDE SEQUENCE [LARGE SCALE GENOMIC DNA]</scope>
    <source>
        <strain evidence="2 3">DSM 45668</strain>
    </source>
</reference>
<dbReference type="PANTHER" id="PTHR33608">
    <property type="entry name" value="BLL2464 PROTEIN"/>
    <property type="match status" value="1"/>
</dbReference>
<dbReference type="PANTHER" id="PTHR33608:SF3">
    <property type="entry name" value="SLR2013 PROTEIN"/>
    <property type="match status" value="1"/>
</dbReference>
<comment type="caution">
    <text evidence="2">The sequence shown here is derived from an EMBL/GenBank/DDBJ whole genome shotgun (WGS) entry which is preliminary data.</text>
</comment>
<evidence type="ECO:0000313" key="2">
    <source>
        <dbReference type="EMBL" id="NIH82348.1"/>
    </source>
</evidence>
<dbReference type="RefSeq" id="WP_167119435.1">
    <property type="nucleotide sequence ID" value="NZ_JAANOU010000001.1"/>
</dbReference>
<dbReference type="EMBL" id="JAANOU010000001">
    <property type="protein sequence ID" value="NIH82348.1"/>
    <property type="molecule type" value="Genomic_DNA"/>
</dbReference>
<sequence>MAITGKVGLLALVGVVPVAMGLPSWTGVLVVLGALAAAVAVDVLLAAPVRGLTFARSGPAVVRLGETAEVTLWVTNPGRRPLRGVLRDAWPPSAGLERDRFRITVPPGERRPVVVRLRPVRRGDRTAHRVTVRALGPLGLAGRQGSHRVPGTLRVLPPFSSRKHLPSRLTRLQQLDGRQAALVRGEGTEFDSLREYVIGDDVRSIDWRATARAADVMVRTWRPERDRRVLVVLDTGRTAAARVGDVPRLDAALDAALLLAVLASRAGDRVDFLAYDRRVRADVRGLAAGELLPGLVTAMAPLEASLVETDARGMVAEVLRRARRRSLVVLLTGLDAAPLEEGLLPVLPSVVARHQLVVAGVADPGVTAMARARGDAEAVYDAAAAERTLAERRRVTSLLAQRGVTVVDAVPDRLAPALADSYLALKAAGRL</sequence>
<organism evidence="2 3">
    <name type="scientific">Amycolatopsis viridis</name>
    <dbReference type="NCBI Taxonomy" id="185678"/>
    <lineage>
        <taxon>Bacteria</taxon>
        <taxon>Bacillati</taxon>
        <taxon>Actinomycetota</taxon>
        <taxon>Actinomycetes</taxon>
        <taxon>Pseudonocardiales</taxon>
        <taxon>Pseudonocardiaceae</taxon>
        <taxon>Amycolatopsis</taxon>
    </lineage>
</organism>
<proteinExistence type="predicted"/>
<dbReference type="Pfam" id="PF01882">
    <property type="entry name" value="DUF58"/>
    <property type="match status" value="1"/>
</dbReference>
<name>A0ABX0T0T6_9PSEU</name>
<keyword evidence="3" id="KW-1185">Reference proteome</keyword>
<evidence type="ECO:0000313" key="3">
    <source>
        <dbReference type="Proteomes" id="UP000754495"/>
    </source>
</evidence>
<dbReference type="Proteomes" id="UP000754495">
    <property type="component" value="Unassembled WGS sequence"/>
</dbReference>
<protein>
    <submittedName>
        <fullName evidence="2">Uncharacterized protein (DUF58 family)</fullName>
    </submittedName>
</protein>
<gene>
    <name evidence="2" type="ORF">FHX46_004878</name>
</gene>
<feature type="domain" description="DUF58" evidence="1">
    <location>
        <begin position="193"/>
        <end position="365"/>
    </location>
</feature>